<keyword evidence="1" id="KW-0175">Coiled coil</keyword>
<comment type="caution">
    <text evidence="2">The sequence shown here is derived from an EMBL/GenBank/DDBJ whole genome shotgun (WGS) entry which is preliminary data.</text>
</comment>
<evidence type="ECO:0000313" key="3">
    <source>
        <dbReference type="Proteomes" id="UP000746747"/>
    </source>
</evidence>
<evidence type="ECO:0000313" key="2">
    <source>
        <dbReference type="EMBL" id="CAG9534719.1"/>
    </source>
</evidence>
<evidence type="ECO:0000256" key="1">
    <source>
        <dbReference type="SAM" id="Coils"/>
    </source>
</evidence>
<proteinExistence type="predicted"/>
<dbReference type="EMBL" id="CAKAEH010001326">
    <property type="protein sequence ID" value="CAG9534719.1"/>
    <property type="molecule type" value="Genomic_DNA"/>
</dbReference>
<feature type="coiled-coil region" evidence="1">
    <location>
        <begin position="129"/>
        <end position="156"/>
    </location>
</feature>
<sequence length="169" mass="19381">MSVQAEIITNSGVADVVESVSKACMKPITSDVLRQLSKLLRKMELGRKLCMRRAVINQNLLPKAICEKIAFDETHNETTDIDKRKFNNLETRQNAFDYCAAITAPIKKHCEALKQCCPNYIRCTELMAQMNVSKKYEELLNRIKQIQSNCEKKMMETLQSFDSVFKLPV</sequence>
<gene>
    <name evidence="2" type="ORF">CJOHNSTONI_LOCUS4831</name>
</gene>
<protein>
    <submittedName>
        <fullName evidence="2">Uncharacterized protein</fullName>
    </submittedName>
</protein>
<dbReference type="Proteomes" id="UP000746747">
    <property type="component" value="Unassembled WGS sequence"/>
</dbReference>
<accession>A0A8J2MNF7</accession>
<name>A0A8J2MNF7_9BILA</name>
<reference evidence="2" key="1">
    <citation type="submission" date="2021-09" db="EMBL/GenBank/DDBJ databases">
        <authorList>
            <consortium name="Pathogen Informatics"/>
        </authorList>
    </citation>
    <scope>NUCLEOTIDE SEQUENCE</scope>
</reference>
<keyword evidence="3" id="KW-1185">Reference proteome</keyword>
<dbReference type="AlphaFoldDB" id="A0A8J2MNF7"/>
<organism evidence="2 3">
    <name type="scientific">Cercopithifilaria johnstoni</name>
    <dbReference type="NCBI Taxonomy" id="2874296"/>
    <lineage>
        <taxon>Eukaryota</taxon>
        <taxon>Metazoa</taxon>
        <taxon>Ecdysozoa</taxon>
        <taxon>Nematoda</taxon>
        <taxon>Chromadorea</taxon>
        <taxon>Rhabditida</taxon>
        <taxon>Spirurina</taxon>
        <taxon>Spiruromorpha</taxon>
        <taxon>Filarioidea</taxon>
        <taxon>Onchocercidae</taxon>
        <taxon>Cercopithifilaria</taxon>
    </lineage>
</organism>
<dbReference type="OrthoDB" id="5871968at2759"/>